<dbReference type="OrthoDB" id="2307726at2759"/>
<sequence>MCCGKPELTVFISGSIKGIKHGELESWLRRITPLRFEHILKREASEWGHVHFGTHYDASKFFNEMKNNPFTGPHECEIRFSNATYFKTKRIVEYINTSRPRSAYTPTSQTDEKKLVPLKQSLQNKSQYALYDNGEGFYIIKIHTPGIQRKDQVQIDVANDDRSVIIFAENLTIGESDTGITEIKNDLSTKFEVNVNLPRMVCTNYPVNVDVEY</sequence>
<comment type="caution">
    <text evidence="1">The sequence shown here is derived from an EMBL/GenBank/DDBJ whole genome shotgun (WGS) entry which is preliminary data.</text>
</comment>
<reference evidence="1" key="1">
    <citation type="submission" date="2021-06" db="EMBL/GenBank/DDBJ databases">
        <authorList>
            <person name="Kallberg Y."/>
            <person name="Tangrot J."/>
            <person name="Rosling A."/>
        </authorList>
    </citation>
    <scope>NUCLEOTIDE SEQUENCE</scope>
    <source>
        <strain evidence="1">CL551</strain>
    </source>
</reference>
<dbReference type="Proteomes" id="UP000789342">
    <property type="component" value="Unassembled WGS sequence"/>
</dbReference>
<dbReference type="AlphaFoldDB" id="A0A9N9END6"/>
<name>A0A9N9END6_9GLOM</name>
<gene>
    <name evidence="1" type="ORF">AMORRO_LOCUS11482</name>
</gene>
<evidence type="ECO:0000313" key="1">
    <source>
        <dbReference type="EMBL" id="CAG8687238.1"/>
    </source>
</evidence>
<dbReference type="EMBL" id="CAJVPV010014666">
    <property type="protein sequence ID" value="CAG8687238.1"/>
    <property type="molecule type" value="Genomic_DNA"/>
</dbReference>
<feature type="non-terminal residue" evidence="1">
    <location>
        <position position="213"/>
    </location>
</feature>
<accession>A0A9N9END6</accession>
<keyword evidence="2" id="KW-1185">Reference proteome</keyword>
<organism evidence="1 2">
    <name type="scientific">Acaulospora morrowiae</name>
    <dbReference type="NCBI Taxonomy" id="94023"/>
    <lineage>
        <taxon>Eukaryota</taxon>
        <taxon>Fungi</taxon>
        <taxon>Fungi incertae sedis</taxon>
        <taxon>Mucoromycota</taxon>
        <taxon>Glomeromycotina</taxon>
        <taxon>Glomeromycetes</taxon>
        <taxon>Diversisporales</taxon>
        <taxon>Acaulosporaceae</taxon>
        <taxon>Acaulospora</taxon>
    </lineage>
</organism>
<proteinExistence type="predicted"/>
<evidence type="ECO:0000313" key="2">
    <source>
        <dbReference type="Proteomes" id="UP000789342"/>
    </source>
</evidence>
<protein>
    <submittedName>
        <fullName evidence="1">17358_t:CDS:1</fullName>
    </submittedName>
</protein>